<proteinExistence type="predicted"/>
<evidence type="ECO:0000313" key="3">
    <source>
        <dbReference type="EMBL" id="ALA67263.1"/>
    </source>
</evidence>
<organism evidence="3 4">
    <name type="scientific">Corynebacterium lactis RW2-5</name>
    <dbReference type="NCBI Taxonomy" id="1408189"/>
    <lineage>
        <taxon>Bacteria</taxon>
        <taxon>Bacillati</taxon>
        <taxon>Actinomycetota</taxon>
        <taxon>Actinomycetes</taxon>
        <taxon>Mycobacteriales</taxon>
        <taxon>Corynebacteriaceae</taxon>
        <taxon>Corynebacterium</taxon>
    </lineage>
</organism>
<dbReference type="AlphaFoldDB" id="A0A0K2H019"/>
<keyword evidence="2" id="KW-1133">Transmembrane helix</keyword>
<gene>
    <name evidence="3" type="ORF">CLAC_05495</name>
</gene>
<keyword evidence="2" id="KW-0812">Transmembrane</keyword>
<feature type="transmembrane region" description="Helical" evidence="2">
    <location>
        <begin position="105"/>
        <end position="124"/>
    </location>
</feature>
<dbReference type="Proteomes" id="UP000058446">
    <property type="component" value="Chromosome"/>
</dbReference>
<keyword evidence="2" id="KW-0472">Membrane</keyword>
<evidence type="ECO:0000313" key="4">
    <source>
        <dbReference type="Proteomes" id="UP000058446"/>
    </source>
</evidence>
<dbReference type="KEGG" id="clw:CLAC_05495"/>
<name>A0A0K2H019_9CORY</name>
<sequence length="218" mass="24079">MAVTSGEKTAESLQGRDLRAEERKAAAELQLGRAAIPMLIAAIGLIVSFFLPHSGVVLGFDVLLDTDVARKFFTTAPERIYSVLVVVGVLLAFATLLTRTTTVAFVAWAVSSVQAVYSVFAGWMRQSRPQELAGEGIAWGLALSIVCSFLLAITLSIIAFRRTRRQHELANERRVHADSDPVLRAQQAYLRSGLTPNTTTDVEMVDDRRQRAKRRHRD</sequence>
<accession>A0A0K2H019</accession>
<feature type="region of interest" description="Disordered" evidence="1">
    <location>
        <begin position="196"/>
        <end position="218"/>
    </location>
</feature>
<reference evidence="3 4" key="1">
    <citation type="submission" date="2013-10" db="EMBL/GenBank/DDBJ databases">
        <title>Complete genome sequence of Corynebacterium lactis DSM 45799(T), isolated from raw cow milk.</title>
        <authorList>
            <person name="Ruckert C."/>
            <person name="Albersmeier A."/>
            <person name="Lipski A."/>
            <person name="Kalinowski J."/>
        </authorList>
    </citation>
    <scope>NUCLEOTIDE SEQUENCE [LARGE SCALE GENOMIC DNA]</scope>
    <source>
        <strain evidence="3 4">RW2-5</strain>
    </source>
</reference>
<protein>
    <submittedName>
        <fullName evidence="3">Membrane protein</fullName>
    </submittedName>
</protein>
<feature type="transmembrane region" description="Helical" evidence="2">
    <location>
        <begin position="39"/>
        <end position="60"/>
    </location>
</feature>
<dbReference type="STRING" id="1408189.CLAC_05495"/>
<feature type="transmembrane region" description="Helical" evidence="2">
    <location>
        <begin position="136"/>
        <end position="160"/>
    </location>
</feature>
<keyword evidence="4" id="KW-1185">Reference proteome</keyword>
<dbReference type="EMBL" id="CP006841">
    <property type="protein sequence ID" value="ALA67263.1"/>
    <property type="molecule type" value="Genomic_DNA"/>
</dbReference>
<feature type="transmembrane region" description="Helical" evidence="2">
    <location>
        <begin position="80"/>
        <end position="98"/>
    </location>
</feature>
<evidence type="ECO:0000256" key="1">
    <source>
        <dbReference type="SAM" id="MobiDB-lite"/>
    </source>
</evidence>
<dbReference type="PATRIC" id="fig|1408189.4.peg.1094"/>
<evidence type="ECO:0000256" key="2">
    <source>
        <dbReference type="SAM" id="Phobius"/>
    </source>
</evidence>
<dbReference type="RefSeq" id="WP_425388807.1">
    <property type="nucleotide sequence ID" value="NZ_CP006841.1"/>
</dbReference>